<dbReference type="PANTHER" id="PTHR30006:SF2">
    <property type="entry name" value="ABC TRANSPORTER SUBSTRATE-BINDING PROTEIN"/>
    <property type="match status" value="1"/>
</dbReference>
<reference evidence="4" key="1">
    <citation type="journal article" date="2019" name="Int. J. Syst. Evol. Microbiol.">
        <title>The Global Catalogue of Microorganisms (GCM) 10K type strain sequencing project: providing services to taxonomists for standard genome sequencing and annotation.</title>
        <authorList>
            <consortium name="The Broad Institute Genomics Platform"/>
            <consortium name="The Broad Institute Genome Sequencing Center for Infectious Disease"/>
            <person name="Wu L."/>
            <person name="Ma J."/>
        </authorList>
    </citation>
    <scope>NUCLEOTIDE SEQUENCE [LARGE SCALE GENOMIC DNA]</scope>
    <source>
        <strain evidence="4">JCM 17666</strain>
    </source>
</reference>
<dbReference type="Pfam" id="PF13416">
    <property type="entry name" value="SBP_bac_8"/>
    <property type="match status" value="1"/>
</dbReference>
<dbReference type="InterPro" id="IPR006059">
    <property type="entry name" value="SBP"/>
</dbReference>
<accession>A0ABP8H9N5</accession>
<keyword evidence="1 2" id="KW-0732">Signal</keyword>
<dbReference type="EMBL" id="BAABFO010000015">
    <property type="protein sequence ID" value="GAA4336314.1"/>
    <property type="molecule type" value="Genomic_DNA"/>
</dbReference>
<gene>
    <name evidence="3" type="ORF">GCM10023144_30510</name>
</gene>
<evidence type="ECO:0000313" key="3">
    <source>
        <dbReference type="EMBL" id="GAA4336314.1"/>
    </source>
</evidence>
<evidence type="ECO:0000256" key="1">
    <source>
        <dbReference type="ARBA" id="ARBA00022729"/>
    </source>
</evidence>
<dbReference type="PANTHER" id="PTHR30006">
    <property type="entry name" value="THIAMINE-BINDING PERIPLASMIC PROTEIN-RELATED"/>
    <property type="match status" value="1"/>
</dbReference>
<evidence type="ECO:0000256" key="2">
    <source>
        <dbReference type="SAM" id="SignalP"/>
    </source>
</evidence>
<dbReference type="Gene3D" id="3.40.190.10">
    <property type="entry name" value="Periplasmic binding protein-like II"/>
    <property type="match status" value="2"/>
</dbReference>
<evidence type="ECO:0000313" key="4">
    <source>
        <dbReference type="Proteomes" id="UP001501671"/>
    </source>
</evidence>
<comment type="caution">
    <text evidence="3">The sequence shown here is derived from an EMBL/GenBank/DDBJ whole genome shotgun (WGS) entry which is preliminary data.</text>
</comment>
<proteinExistence type="predicted"/>
<protein>
    <submittedName>
        <fullName evidence="3">ABC transporter substrate-binding protein</fullName>
    </submittedName>
</protein>
<dbReference type="RefSeq" id="WP_345250722.1">
    <property type="nucleotide sequence ID" value="NZ_BAABFO010000015.1"/>
</dbReference>
<sequence>MNRKHLLSKKLMAVAAAALLAGGAGAARAGQFDGVTVKVATFGGKWRDIVDQYVGKPFEAEGGKVEYVLGQPAQNMAKLIAARGQPAPFDMMETMDNFLPALARGGFTELLNEAAIPNLANLPASAHDKNKVMIWATQEGIVYNKEKFKEAGIPAPVHYADLADPRLKGKVSVPDISAGGAIPAIVGMSLEAGGNEANIGPGLDLIQKIAPASFWSSSSNLQTQLTNGDVWAAAAQAGNVQRLKQVPLGMTHVPVAGKVGILKQGYLVKIKGTKQSAAVDWIINRFLSLPMQMATSTEGGQVPTSKAALAEMQKDKSLSFMKLSPEEVAGMYQIDYSKVDQAAYVQQWNRKIGSK</sequence>
<organism evidence="3 4">
    <name type="scientific">Pigmentiphaga soli</name>
    <dbReference type="NCBI Taxonomy" id="1007095"/>
    <lineage>
        <taxon>Bacteria</taxon>
        <taxon>Pseudomonadati</taxon>
        <taxon>Pseudomonadota</taxon>
        <taxon>Betaproteobacteria</taxon>
        <taxon>Burkholderiales</taxon>
        <taxon>Alcaligenaceae</taxon>
        <taxon>Pigmentiphaga</taxon>
    </lineage>
</organism>
<dbReference type="SUPFAM" id="SSF53850">
    <property type="entry name" value="Periplasmic binding protein-like II"/>
    <property type="match status" value="1"/>
</dbReference>
<name>A0ABP8H9N5_9BURK</name>
<keyword evidence="4" id="KW-1185">Reference proteome</keyword>
<feature type="chain" id="PRO_5045313515" evidence="2">
    <location>
        <begin position="27"/>
        <end position="355"/>
    </location>
</feature>
<feature type="signal peptide" evidence="2">
    <location>
        <begin position="1"/>
        <end position="26"/>
    </location>
</feature>
<dbReference type="Proteomes" id="UP001501671">
    <property type="component" value="Unassembled WGS sequence"/>
</dbReference>